<evidence type="ECO:0000313" key="3">
    <source>
        <dbReference type="Proteomes" id="UP000515908"/>
    </source>
</evidence>
<dbReference type="Pfam" id="PF00027">
    <property type="entry name" value="cNMP_binding"/>
    <property type="match status" value="2"/>
</dbReference>
<dbReference type="VEuPathDB" id="TriTrypDB:ADEAN_000948600"/>
<dbReference type="GO" id="GO:0004862">
    <property type="term" value="F:cAMP-dependent protein kinase inhibitor activity"/>
    <property type="evidence" value="ECO:0007669"/>
    <property type="project" value="TreeGrafter"/>
</dbReference>
<feature type="domain" description="Cyclic nucleotide-binding" evidence="1">
    <location>
        <begin position="215"/>
        <end position="327"/>
    </location>
</feature>
<dbReference type="GO" id="GO:0030552">
    <property type="term" value="F:cAMP binding"/>
    <property type="evidence" value="ECO:0007669"/>
    <property type="project" value="TreeGrafter"/>
</dbReference>
<feature type="domain" description="Cyclic nucleotide-binding" evidence="1">
    <location>
        <begin position="95"/>
        <end position="212"/>
    </location>
</feature>
<dbReference type="EMBL" id="LR877167">
    <property type="protein sequence ID" value="CAD2221947.1"/>
    <property type="molecule type" value="Genomic_DNA"/>
</dbReference>
<organism evidence="2 3">
    <name type="scientific">Angomonas deanei</name>
    <dbReference type="NCBI Taxonomy" id="59799"/>
    <lineage>
        <taxon>Eukaryota</taxon>
        <taxon>Discoba</taxon>
        <taxon>Euglenozoa</taxon>
        <taxon>Kinetoplastea</taxon>
        <taxon>Metakinetoplastina</taxon>
        <taxon>Trypanosomatida</taxon>
        <taxon>Trypanosomatidae</taxon>
        <taxon>Strigomonadinae</taxon>
        <taxon>Angomonas</taxon>
    </lineage>
</organism>
<dbReference type="Gene3D" id="2.60.120.10">
    <property type="entry name" value="Jelly Rolls"/>
    <property type="match status" value="2"/>
</dbReference>
<dbReference type="GO" id="GO:0005952">
    <property type="term" value="C:cAMP-dependent protein kinase complex"/>
    <property type="evidence" value="ECO:0007669"/>
    <property type="project" value="InterPro"/>
</dbReference>
<dbReference type="InterPro" id="IPR014710">
    <property type="entry name" value="RmlC-like_jellyroll"/>
</dbReference>
<evidence type="ECO:0000313" key="2">
    <source>
        <dbReference type="EMBL" id="CAD2221947.1"/>
    </source>
</evidence>
<gene>
    <name evidence="2" type="ORF">ADEAN_000948600</name>
</gene>
<dbReference type="InterPro" id="IPR018490">
    <property type="entry name" value="cNMP-bd_dom_sf"/>
</dbReference>
<dbReference type="AlphaFoldDB" id="A0A7G2CRZ8"/>
<dbReference type="PANTHER" id="PTHR11635">
    <property type="entry name" value="CAMP-DEPENDENT PROTEIN KINASE REGULATORY CHAIN"/>
    <property type="match status" value="1"/>
</dbReference>
<dbReference type="FunFam" id="2.60.120.10:FF:000148">
    <property type="entry name" value="Protein kinase A regulatory subunit"/>
    <property type="match status" value="1"/>
</dbReference>
<proteinExistence type="predicted"/>
<dbReference type="SUPFAM" id="SSF51206">
    <property type="entry name" value="cAMP-binding domain-like"/>
    <property type="match status" value="2"/>
</dbReference>
<dbReference type="CDD" id="cd00038">
    <property type="entry name" value="CAP_ED"/>
    <property type="match status" value="2"/>
</dbReference>
<evidence type="ECO:0000259" key="1">
    <source>
        <dbReference type="PROSITE" id="PS50042"/>
    </source>
</evidence>
<dbReference type="PANTHER" id="PTHR11635:SF152">
    <property type="entry name" value="CAMP-DEPENDENT PROTEIN KINASE TYPE I REGULATORY SUBUNIT-RELATED"/>
    <property type="match status" value="1"/>
</dbReference>
<name>A0A7G2CRZ8_9TRYP</name>
<dbReference type="InterPro" id="IPR050503">
    <property type="entry name" value="cAMP-dep_PK_reg_su-like"/>
</dbReference>
<dbReference type="GO" id="GO:0034236">
    <property type="term" value="F:protein kinase A catalytic subunit binding"/>
    <property type="evidence" value="ECO:0007669"/>
    <property type="project" value="TreeGrafter"/>
</dbReference>
<accession>A0A7G2CRZ8</accession>
<sequence>MQLHGGVNLMGNTTTKAVLGDGSQSGTSLNMENEIDPLEEEEPIVPMMRREGRREAVSAAPLSMASLQSFQSSLRAEKSPAEARQLLRLIRNSHLFSRMEDTELDGIVRAMAKEEYQGGEDILVQGGEPKEKLFVLAEGACEVIKNGRSVATVHVGATFGELEMMYKQATNAATVRCVANCVTYTLDEVNYHRAVMNDSLQKRKRYVEVVQNVPFLKCLPEYERLKIAEALLCKSYKRGQTIIKFGQKGDLMHCIMKGTVKVVGRNNGKKVEVVRLGENDVVGELEFLFGHLTVADVIATSRRVVTACITRKHFELIAGPIQDRLKEFVATSPTYENYYINEVADMSVRSELSKMGSSRRSKRIASKGSDGVDKVAFGDIEAGGELVMTVPQGLSEFVAEMSSIGDTAEDSGTVAPSKTQKKKPTIRFRRYFATR</sequence>
<dbReference type="GO" id="GO:0005829">
    <property type="term" value="C:cytosol"/>
    <property type="evidence" value="ECO:0007669"/>
    <property type="project" value="TreeGrafter"/>
</dbReference>
<dbReference type="InterPro" id="IPR000595">
    <property type="entry name" value="cNMP-bd_dom"/>
</dbReference>
<dbReference type="SMART" id="SM00100">
    <property type="entry name" value="cNMP"/>
    <property type="match status" value="2"/>
</dbReference>
<protein>
    <submittedName>
        <fullName evidence="2">Cyclic nucleotide-binding domain containing protein, putative</fullName>
    </submittedName>
</protein>
<reference evidence="2 3" key="1">
    <citation type="submission" date="2020-08" db="EMBL/GenBank/DDBJ databases">
        <authorList>
            <person name="Newling K."/>
            <person name="Davey J."/>
            <person name="Forrester S."/>
        </authorList>
    </citation>
    <scope>NUCLEOTIDE SEQUENCE [LARGE SCALE GENOMIC DNA]</scope>
    <source>
        <strain evidence="3">Crithidia deanei Carvalho (ATCC PRA-265)</strain>
    </source>
</reference>
<dbReference type="Proteomes" id="UP000515908">
    <property type="component" value="Chromosome 23"/>
</dbReference>
<dbReference type="OrthoDB" id="417078at2759"/>
<keyword evidence="3" id="KW-1185">Reference proteome</keyword>
<dbReference type="PROSITE" id="PS50042">
    <property type="entry name" value="CNMP_BINDING_3"/>
    <property type="match status" value="2"/>
</dbReference>